<sequence>MASDYSGWFVKYHVGLDGVVAAFPAIVHSYPEPFTTFCQDYYAFSMLSVIREEKEDQSLLLLNVSNKVVSYRFKDGT</sequence>
<organism evidence="1 2">
    <name type="scientific">Vaccinium darrowii</name>
    <dbReference type="NCBI Taxonomy" id="229202"/>
    <lineage>
        <taxon>Eukaryota</taxon>
        <taxon>Viridiplantae</taxon>
        <taxon>Streptophyta</taxon>
        <taxon>Embryophyta</taxon>
        <taxon>Tracheophyta</taxon>
        <taxon>Spermatophyta</taxon>
        <taxon>Magnoliopsida</taxon>
        <taxon>eudicotyledons</taxon>
        <taxon>Gunneridae</taxon>
        <taxon>Pentapetalae</taxon>
        <taxon>asterids</taxon>
        <taxon>Ericales</taxon>
        <taxon>Ericaceae</taxon>
        <taxon>Vaccinioideae</taxon>
        <taxon>Vaccinieae</taxon>
        <taxon>Vaccinium</taxon>
    </lineage>
</organism>
<evidence type="ECO:0000313" key="2">
    <source>
        <dbReference type="Proteomes" id="UP000828048"/>
    </source>
</evidence>
<keyword evidence="2" id="KW-1185">Reference proteome</keyword>
<evidence type="ECO:0000313" key="1">
    <source>
        <dbReference type="EMBL" id="KAH7845352.1"/>
    </source>
</evidence>
<accession>A0ACB7XVW4</accession>
<protein>
    <submittedName>
        <fullName evidence="1">Uncharacterized protein</fullName>
    </submittedName>
</protein>
<dbReference type="Proteomes" id="UP000828048">
    <property type="component" value="Chromosome 5"/>
</dbReference>
<gene>
    <name evidence="1" type="ORF">Vadar_001026</name>
</gene>
<reference evidence="1 2" key="1">
    <citation type="journal article" date="2021" name="Hortic Res">
        <title>High-quality reference genome and annotation aids understanding of berry development for evergreen blueberry (Vaccinium darrowii).</title>
        <authorList>
            <person name="Yu J."/>
            <person name="Hulse-Kemp A.M."/>
            <person name="Babiker E."/>
            <person name="Staton M."/>
        </authorList>
    </citation>
    <scope>NUCLEOTIDE SEQUENCE [LARGE SCALE GENOMIC DNA]</scope>
    <source>
        <strain evidence="2">cv. NJ 8807/NJ 8810</strain>
        <tissue evidence="1">Young leaf</tissue>
    </source>
</reference>
<proteinExistence type="predicted"/>
<comment type="caution">
    <text evidence="1">The sequence shown here is derived from an EMBL/GenBank/DDBJ whole genome shotgun (WGS) entry which is preliminary data.</text>
</comment>
<name>A0ACB7XVW4_9ERIC</name>
<dbReference type="EMBL" id="CM037155">
    <property type="protein sequence ID" value="KAH7845352.1"/>
    <property type="molecule type" value="Genomic_DNA"/>
</dbReference>